<evidence type="ECO:0000313" key="8">
    <source>
        <dbReference type="Proteomes" id="UP001165079"/>
    </source>
</evidence>
<keyword evidence="1" id="KW-0678">Repressor</keyword>
<dbReference type="PROSITE" id="PS01081">
    <property type="entry name" value="HTH_TETR_1"/>
    <property type="match status" value="1"/>
</dbReference>
<feature type="domain" description="HTH tetR-type" evidence="6">
    <location>
        <begin position="6"/>
        <end position="66"/>
    </location>
</feature>
<gene>
    <name evidence="7" type="ORF">Afil01_05330</name>
</gene>
<proteinExistence type="predicted"/>
<accession>A0A9W6W7Q4</accession>
<dbReference type="Gene3D" id="1.10.357.10">
    <property type="entry name" value="Tetracycline Repressor, domain 2"/>
    <property type="match status" value="1"/>
</dbReference>
<protein>
    <submittedName>
        <fullName evidence="7">TetR family transcriptional regulator</fullName>
    </submittedName>
</protein>
<dbReference type="InterPro" id="IPR023772">
    <property type="entry name" value="DNA-bd_HTH_TetR-type_CS"/>
</dbReference>
<dbReference type="InterPro" id="IPR039538">
    <property type="entry name" value="BetI_C"/>
</dbReference>
<reference evidence="7" key="1">
    <citation type="submission" date="2023-03" db="EMBL/GenBank/DDBJ databases">
        <title>Actinorhabdospora filicis NBRC 111898.</title>
        <authorList>
            <person name="Ichikawa N."/>
            <person name="Sato H."/>
            <person name="Tonouchi N."/>
        </authorList>
    </citation>
    <scope>NUCLEOTIDE SEQUENCE</scope>
    <source>
        <strain evidence="7">NBRC 111898</strain>
    </source>
</reference>
<dbReference type="EMBL" id="BSTX01000001">
    <property type="protein sequence ID" value="GLZ75726.1"/>
    <property type="molecule type" value="Genomic_DNA"/>
</dbReference>
<keyword evidence="4" id="KW-0804">Transcription</keyword>
<comment type="caution">
    <text evidence="7">The sequence shown here is derived from an EMBL/GenBank/DDBJ whole genome shotgun (WGS) entry which is preliminary data.</text>
</comment>
<evidence type="ECO:0000256" key="2">
    <source>
        <dbReference type="ARBA" id="ARBA00023015"/>
    </source>
</evidence>
<dbReference type="SUPFAM" id="SSF46689">
    <property type="entry name" value="Homeodomain-like"/>
    <property type="match status" value="1"/>
</dbReference>
<dbReference type="PANTHER" id="PTHR30055">
    <property type="entry name" value="HTH-TYPE TRANSCRIPTIONAL REGULATOR RUTR"/>
    <property type="match status" value="1"/>
</dbReference>
<dbReference type="RefSeq" id="WP_285660955.1">
    <property type="nucleotide sequence ID" value="NZ_BSTX01000001.1"/>
</dbReference>
<name>A0A9W6W7Q4_9ACTN</name>
<dbReference type="GO" id="GO:0000976">
    <property type="term" value="F:transcription cis-regulatory region binding"/>
    <property type="evidence" value="ECO:0007669"/>
    <property type="project" value="TreeGrafter"/>
</dbReference>
<keyword evidence="2" id="KW-0805">Transcription regulation</keyword>
<keyword evidence="3 5" id="KW-0238">DNA-binding</keyword>
<sequence>MPRPRATSDADLLAATARAIGRHGPTRLTLALVGAEAGVAAATLSQRFGSKRGLLLAFAADAAARAAEPYERARRAHASPLAALHAVAAEIAAHMNTPEEMANQLGMLQLDLSDPDFRVHAAAHARAVGEALTGLLAEAVEGGELPPGTDVPRLARAVQITTDGSLLRWALTGEGDPAAQLHDDIDHLLWRN</sequence>
<dbReference type="PANTHER" id="PTHR30055:SF209">
    <property type="entry name" value="POSSIBLE TRANSCRIPTIONAL REGULATORY PROTEIN (PROBABLY TETR-FAMILY)"/>
    <property type="match status" value="1"/>
</dbReference>
<evidence type="ECO:0000256" key="3">
    <source>
        <dbReference type="ARBA" id="ARBA00023125"/>
    </source>
</evidence>
<dbReference type="PROSITE" id="PS50977">
    <property type="entry name" value="HTH_TETR_2"/>
    <property type="match status" value="1"/>
</dbReference>
<dbReference type="AlphaFoldDB" id="A0A9W6W7Q4"/>
<evidence type="ECO:0000256" key="4">
    <source>
        <dbReference type="ARBA" id="ARBA00023163"/>
    </source>
</evidence>
<feature type="DNA-binding region" description="H-T-H motif" evidence="5">
    <location>
        <begin position="29"/>
        <end position="48"/>
    </location>
</feature>
<dbReference type="InterPro" id="IPR001647">
    <property type="entry name" value="HTH_TetR"/>
</dbReference>
<dbReference type="Pfam" id="PF00440">
    <property type="entry name" value="TetR_N"/>
    <property type="match status" value="1"/>
</dbReference>
<keyword evidence="8" id="KW-1185">Reference proteome</keyword>
<evidence type="ECO:0000256" key="1">
    <source>
        <dbReference type="ARBA" id="ARBA00022491"/>
    </source>
</evidence>
<dbReference type="Pfam" id="PF13977">
    <property type="entry name" value="TetR_C_6"/>
    <property type="match status" value="1"/>
</dbReference>
<organism evidence="7 8">
    <name type="scientific">Actinorhabdospora filicis</name>
    <dbReference type="NCBI Taxonomy" id="1785913"/>
    <lineage>
        <taxon>Bacteria</taxon>
        <taxon>Bacillati</taxon>
        <taxon>Actinomycetota</taxon>
        <taxon>Actinomycetes</taxon>
        <taxon>Micromonosporales</taxon>
        <taxon>Micromonosporaceae</taxon>
        <taxon>Actinorhabdospora</taxon>
    </lineage>
</organism>
<dbReference type="InterPro" id="IPR009057">
    <property type="entry name" value="Homeodomain-like_sf"/>
</dbReference>
<evidence type="ECO:0000313" key="7">
    <source>
        <dbReference type="EMBL" id="GLZ75726.1"/>
    </source>
</evidence>
<dbReference type="InterPro" id="IPR036271">
    <property type="entry name" value="Tet_transcr_reg_TetR-rel_C_sf"/>
</dbReference>
<dbReference type="GO" id="GO:0003700">
    <property type="term" value="F:DNA-binding transcription factor activity"/>
    <property type="evidence" value="ECO:0007669"/>
    <property type="project" value="TreeGrafter"/>
</dbReference>
<dbReference type="InterPro" id="IPR050109">
    <property type="entry name" value="HTH-type_TetR-like_transc_reg"/>
</dbReference>
<evidence type="ECO:0000259" key="6">
    <source>
        <dbReference type="PROSITE" id="PS50977"/>
    </source>
</evidence>
<dbReference type="SUPFAM" id="SSF48498">
    <property type="entry name" value="Tetracyclin repressor-like, C-terminal domain"/>
    <property type="match status" value="1"/>
</dbReference>
<evidence type="ECO:0000256" key="5">
    <source>
        <dbReference type="PROSITE-ProRule" id="PRU00335"/>
    </source>
</evidence>
<dbReference type="Proteomes" id="UP001165079">
    <property type="component" value="Unassembled WGS sequence"/>
</dbReference>